<evidence type="ECO:0000313" key="1">
    <source>
        <dbReference type="EMBL" id="KXF79735.1"/>
    </source>
</evidence>
<gene>
    <name evidence="1" type="ORF">ATN88_12500</name>
</gene>
<sequence>MNNLYVWLLKNEEINMTLDNKTYYKIIEVIAINAIMDNFIILDKSNFEDQELLDKAISDVVVSNQVNILLRFPHLGRLKLIETLAFYEILSWDHIYILEKELKTYQDDYILDESDHRVALIELKHQYVDKIH</sequence>
<name>A0A135I2S6_9GAMM</name>
<protein>
    <submittedName>
        <fullName evidence="1">Uncharacterized protein</fullName>
    </submittedName>
</protein>
<accession>A0A135I2S6</accession>
<dbReference type="EMBL" id="LNTY01000060">
    <property type="protein sequence ID" value="KXF79735.1"/>
    <property type="molecule type" value="Genomic_DNA"/>
</dbReference>
<comment type="caution">
    <text evidence="1">The sequence shown here is derived from an EMBL/GenBank/DDBJ whole genome shotgun (WGS) entry which is preliminary data.</text>
</comment>
<proteinExistence type="predicted"/>
<keyword evidence="2" id="KW-1185">Reference proteome</keyword>
<dbReference type="AlphaFoldDB" id="A0A135I2S6"/>
<dbReference type="STRING" id="294935.ATN88_12500"/>
<organism evidence="1 2">
    <name type="scientific">Enterovibrio coralii</name>
    <dbReference type="NCBI Taxonomy" id="294935"/>
    <lineage>
        <taxon>Bacteria</taxon>
        <taxon>Pseudomonadati</taxon>
        <taxon>Pseudomonadota</taxon>
        <taxon>Gammaproteobacteria</taxon>
        <taxon>Vibrionales</taxon>
        <taxon>Vibrionaceae</taxon>
        <taxon>Enterovibrio</taxon>
    </lineage>
</organism>
<reference evidence="1 2" key="1">
    <citation type="submission" date="2015-11" db="EMBL/GenBank/DDBJ databases">
        <title>Genomic Taxonomy of the Vibrionaceae.</title>
        <authorList>
            <person name="Gomez-Gil B."/>
            <person name="Enciso-Ibarra J."/>
        </authorList>
    </citation>
    <scope>NUCLEOTIDE SEQUENCE [LARGE SCALE GENOMIC DNA]</scope>
    <source>
        <strain evidence="1 2">CAIM 912</strain>
    </source>
</reference>
<dbReference type="Proteomes" id="UP000070529">
    <property type="component" value="Unassembled WGS sequence"/>
</dbReference>
<evidence type="ECO:0000313" key="2">
    <source>
        <dbReference type="Proteomes" id="UP000070529"/>
    </source>
</evidence>